<name>A0AAJ0FLF9_9PEZI</name>
<proteinExistence type="predicted"/>
<gene>
    <name evidence="2" type="ORF">QBC33DRAFT_569665</name>
</gene>
<evidence type="ECO:0000313" key="3">
    <source>
        <dbReference type="Proteomes" id="UP001244011"/>
    </source>
</evidence>
<evidence type="ECO:0000313" key="2">
    <source>
        <dbReference type="EMBL" id="KAK1767323.1"/>
    </source>
</evidence>
<comment type="caution">
    <text evidence="2">The sequence shown here is derived from an EMBL/GenBank/DDBJ whole genome shotgun (WGS) entry which is preliminary data.</text>
</comment>
<dbReference type="Proteomes" id="UP001244011">
    <property type="component" value="Unassembled WGS sequence"/>
</dbReference>
<reference evidence="2" key="1">
    <citation type="submission" date="2023-06" db="EMBL/GenBank/DDBJ databases">
        <title>Genome-scale phylogeny and comparative genomics of the fungal order Sordariales.</title>
        <authorList>
            <consortium name="Lawrence Berkeley National Laboratory"/>
            <person name="Hensen N."/>
            <person name="Bonometti L."/>
            <person name="Westerberg I."/>
            <person name="Brannstrom I.O."/>
            <person name="Guillou S."/>
            <person name="Cros-Aarteil S."/>
            <person name="Calhoun S."/>
            <person name="Haridas S."/>
            <person name="Kuo A."/>
            <person name="Mondo S."/>
            <person name="Pangilinan J."/>
            <person name="Riley R."/>
            <person name="Labutti K."/>
            <person name="Andreopoulos B."/>
            <person name="Lipzen A."/>
            <person name="Chen C."/>
            <person name="Yanf M."/>
            <person name="Daum C."/>
            <person name="Ng V."/>
            <person name="Clum A."/>
            <person name="Steindorff A."/>
            <person name="Ohm R."/>
            <person name="Martin F."/>
            <person name="Silar P."/>
            <person name="Natvig D."/>
            <person name="Lalanne C."/>
            <person name="Gautier V."/>
            <person name="Ament-Velasquez S.L."/>
            <person name="Kruys A."/>
            <person name="Hutchinson M.I."/>
            <person name="Powell A.J."/>
            <person name="Barry K."/>
            <person name="Miller A.N."/>
            <person name="Grigoriev I.V."/>
            <person name="Debuchy R."/>
            <person name="Gladieux P."/>
            <person name="Thoren M.H."/>
            <person name="Johannesson H."/>
        </authorList>
    </citation>
    <scope>NUCLEOTIDE SEQUENCE</scope>
    <source>
        <strain evidence="2">8032-3</strain>
    </source>
</reference>
<sequence length="337" mass="36361">MAEQDFIVVTYKGQRLLVAKPKTYWALIELVEDEFNIPRGHTLHANIDCPWGRYHEIGLHCSGYPTVSHGMEIRFEDKSPRIPRASASSTDKVMGESRSSFAARMNMHRDVSDNNSWGIESEASWNGPMPLGLTAQALHLGLPQTQKMTILGPGPNDSPPSSPSSFAIPNHGINRPAHAGPSTEHQQQRPAQPATTTSAPQPTGPVLGPGGHGLRRVRFLPRVRSRTLRRRRSNRLFFPASASGGVGPSNENDDDNNNSSSRSPPSSPGSVVRVAVPHNSHADSDDDYDDDSVRGGGDATSSGWEVGSESPDVPLPTGAACKQKKAVRPWAGMSSLF</sequence>
<dbReference type="EMBL" id="MU839008">
    <property type="protein sequence ID" value="KAK1767323.1"/>
    <property type="molecule type" value="Genomic_DNA"/>
</dbReference>
<feature type="compositionally biased region" description="Low complexity" evidence="1">
    <location>
        <begin position="188"/>
        <end position="205"/>
    </location>
</feature>
<dbReference type="RefSeq" id="XP_060283536.1">
    <property type="nucleotide sequence ID" value="XM_060430542.1"/>
</dbReference>
<feature type="compositionally biased region" description="Low complexity" evidence="1">
    <location>
        <begin position="257"/>
        <end position="270"/>
    </location>
</feature>
<evidence type="ECO:0000256" key="1">
    <source>
        <dbReference type="SAM" id="MobiDB-lite"/>
    </source>
</evidence>
<protein>
    <submittedName>
        <fullName evidence="2">Uncharacterized protein</fullName>
    </submittedName>
</protein>
<organism evidence="2 3">
    <name type="scientific">Phialemonium atrogriseum</name>
    <dbReference type="NCBI Taxonomy" id="1093897"/>
    <lineage>
        <taxon>Eukaryota</taxon>
        <taxon>Fungi</taxon>
        <taxon>Dikarya</taxon>
        <taxon>Ascomycota</taxon>
        <taxon>Pezizomycotina</taxon>
        <taxon>Sordariomycetes</taxon>
        <taxon>Sordariomycetidae</taxon>
        <taxon>Cephalothecales</taxon>
        <taxon>Cephalothecaceae</taxon>
        <taxon>Phialemonium</taxon>
    </lineage>
</organism>
<accession>A0AAJ0FLF9</accession>
<feature type="region of interest" description="Disordered" evidence="1">
    <location>
        <begin position="147"/>
        <end position="221"/>
    </location>
</feature>
<dbReference type="GeneID" id="85313729"/>
<keyword evidence="3" id="KW-1185">Reference proteome</keyword>
<dbReference type="AlphaFoldDB" id="A0AAJ0FLF9"/>
<feature type="region of interest" description="Disordered" evidence="1">
    <location>
        <begin position="234"/>
        <end position="337"/>
    </location>
</feature>